<evidence type="ECO:0000256" key="1">
    <source>
        <dbReference type="SAM" id="MobiDB-lite"/>
    </source>
</evidence>
<feature type="region of interest" description="Disordered" evidence="1">
    <location>
        <begin position="1"/>
        <end position="30"/>
    </location>
</feature>
<keyword evidence="3" id="KW-1185">Reference proteome</keyword>
<dbReference type="Proteomes" id="UP001607303">
    <property type="component" value="Unassembled WGS sequence"/>
</dbReference>
<comment type="caution">
    <text evidence="2">The sequence shown here is derived from an EMBL/GenBank/DDBJ whole genome shotgun (WGS) entry which is preliminary data.</text>
</comment>
<reference evidence="2 3" key="1">
    <citation type="journal article" date="2024" name="Ann. Entomol. Soc. Am.">
        <title>Genomic analyses of the southern and eastern yellowjacket wasps (Hymenoptera: Vespidae) reveal evolutionary signatures of social life.</title>
        <authorList>
            <person name="Catto M.A."/>
            <person name="Caine P.B."/>
            <person name="Orr S.E."/>
            <person name="Hunt B.G."/>
            <person name="Goodisman M.A.D."/>
        </authorList>
    </citation>
    <scope>NUCLEOTIDE SEQUENCE [LARGE SCALE GENOMIC DNA]</scope>
    <source>
        <strain evidence="2">232</strain>
        <tissue evidence="2">Head and thorax</tissue>
    </source>
</reference>
<gene>
    <name evidence="2" type="ORF">V1477_002538</name>
</gene>
<protein>
    <submittedName>
        <fullName evidence="2">Uncharacterized protein</fullName>
    </submittedName>
</protein>
<evidence type="ECO:0000313" key="2">
    <source>
        <dbReference type="EMBL" id="KAL2749598.1"/>
    </source>
</evidence>
<name>A0ABD2CZL4_VESMC</name>
<accession>A0ABD2CZL4</accession>
<organism evidence="2 3">
    <name type="scientific">Vespula maculifrons</name>
    <name type="common">Eastern yellow jacket</name>
    <name type="synonym">Wasp</name>
    <dbReference type="NCBI Taxonomy" id="7453"/>
    <lineage>
        <taxon>Eukaryota</taxon>
        <taxon>Metazoa</taxon>
        <taxon>Ecdysozoa</taxon>
        <taxon>Arthropoda</taxon>
        <taxon>Hexapoda</taxon>
        <taxon>Insecta</taxon>
        <taxon>Pterygota</taxon>
        <taxon>Neoptera</taxon>
        <taxon>Endopterygota</taxon>
        <taxon>Hymenoptera</taxon>
        <taxon>Apocrita</taxon>
        <taxon>Aculeata</taxon>
        <taxon>Vespoidea</taxon>
        <taxon>Vespidae</taxon>
        <taxon>Vespinae</taxon>
        <taxon>Vespula</taxon>
    </lineage>
</organism>
<dbReference type="AlphaFoldDB" id="A0ABD2CZL4"/>
<proteinExistence type="predicted"/>
<dbReference type="EMBL" id="JAYRBN010000027">
    <property type="protein sequence ID" value="KAL2749598.1"/>
    <property type="molecule type" value="Genomic_DNA"/>
</dbReference>
<sequence length="88" mass="9735">MDRVRYTSGIDALRTVSPPPPPPYLTNSPTASPIATTFRFGSFLLSPGEDTRLYNYGVPLIGRSKPRFPASREEENAARVQRAALQEI</sequence>
<evidence type="ECO:0000313" key="3">
    <source>
        <dbReference type="Proteomes" id="UP001607303"/>
    </source>
</evidence>